<name>A0ABU3RI87_9BACL</name>
<organism evidence="1 2">
    <name type="scientific">Paenibacillus violae</name>
    <dbReference type="NCBI Taxonomy" id="3077234"/>
    <lineage>
        <taxon>Bacteria</taxon>
        <taxon>Bacillati</taxon>
        <taxon>Bacillota</taxon>
        <taxon>Bacilli</taxon>
        <taxon>Bacillales</taxon>
        <taxon>Paenibacillaceae</taxon>
        <taxon>Paenibacillus</taxon>
    </lineage>
</organism>
<evidence type="ECO:0000313" key="1">
    <source>
        <dbReference type="EMBL" id="MDU0203991.1"/>
    </source>
</evidence>
<dbReference type="EMBL" id="JAWCUD010000009">
    <property type="protein sequence ID" value="MDU0203991.1"/>
    <property type="molecule type" value="Genomic_DNA"/>
</dbReference>
<comment type="caution">
    <text evidence="1">The sequence shown here is derived from an EMBL/GenBank/DDBJ whole genome shotgun (WGS) entry which is preliminary data.</text>
</comment>
<sequence length="133" mass="16070">MRTTGDTKKDDLKRDSRLLLEQYWIVREEQQEEFDLVKKYESQLKTWFREKLGLELVIHRKVFARLEKIPAEANEYTVLEPDVFKSSMDYTVLFALFAFFEGRYDETFLISDFCEELRSTLGEQDDKFLEKHH</sequence>
<evidence type="ECO:0000313" key="2">
    <source>
        <dbReference type="Proteomes" id="UP001260980"/>
    </source>
</evidence>
<dbReference type="RefSeq" id="WP_315954054.1">
    <property type="nucleotide sequence ID" value="NZ_JAWCUD010000009.1"/>
</dbReference>
<protein>
    <submittedName>
        <fullName evidence="1">DUF2398 family protein</fullName>
    </submittedName>
</protein>
<dbReference type="Pfam" id="PF09661">
    <property type="entry name" value="DUF2398"/>
    <property type="match status" value="1"/>
</dbReference>
<dbReference type="InterPro" id="IPR013494">
    <property type="entry name" value="CHP02678"/>
</dbReference>
<keyword evidence="2" id="KW-1185">Reference proteome</keyword>
<reference evidence="1 2" key="1">
    <citation type="submission" date="2023-10" db="EMBL/GenBank/DDBJ databases">
        <title>Paenibacillus strain PFR10 Genome sequencing and assembly.</title>
        <authorList>
            <person name="Kim I."/>
        </authorList>
    </citation>
    <scope>NUCLEOTIDE SEQUENCE [LARGE SCALE GENOMIC DNA]</scope>
    <source>
        <strain evidence="1 2">PFR10</strain>
    </source>
</reference>
<dbReference type="Proteomes" id="UP001260980">
    <property type="component" value="Unassembled WGS sequence"/>
</dbReference>
<proteinExistence type="predicted"/>
<gene>
    <name evidence="1" type="ORF">RQP52_23170</name>
</gene>
<accession>A0ABU3RI87</accession>